<name>A0A2W1P562_PAEXE</name>
<feature type="domain" description="Carbohydrate kinase FGGY C-terminal" evidence="5">
    <location>
        <begin position="253"/>
        <end position="436"/>
    </location>
</feature>
<dbReference type="EMBL" id="NHRJ02000001">
    <property type="protein sequence ID" value="PZE22792.1"/>
    <property type="molecule type" value="Genomic_DNA"/>
</dbReference>
<keyword evidence="3" id="KW-0418">Kinase</keyword>
<dbReference type="AlphaFoldDB" id="A0A2W1P562"/>
<organism evidence="6 7">
    <name type="scientific">Paenibacillus xerothermodurans</name>
    <dbReference type="NCBI Taxonomy" id="1977292"/>
    <lineage>
        <taxon>Bacteria</taxon>
        <taxon>Bacillati</taxon>
        <taxon>Bacillota</taxon>
        <taxon>Bacilli</taxon>
        <taxon>Bacillales</taxon>
        <taxon>Paenibacillaceae</taxon>
        <taxon>Paenibacillus</taxon>
    </lineage>
</organism>
<dbReference type="InterPro" id="IPR043129">
    <property type="entry name" value="ATPase_NBD"/>
</dbReference>
<evidence type="ECO:0000256" key="3">
    <source>
        <dbReference type="ARBA" id="ARBA00022777"/>
    </source>
</evidence>
<proteinExistence type="inferred from homology"/>
<dbReference type="CDD" id="cd07773">
    <property type="entry name" value="ASKHA_NBD_FGGY_FK"/>
    <property type="match status" value="1"/>
</dbReference>
<evidence type="ECO:0000256" key="2">
    <source>
        <dbReference type="ARBA" id="ARBA00022679"/>
    </source>
</evidence>
<evidence type="ECO:0000259" key="4">
    <source>
        <dbReference type="Pfam" id="PF00370"/>
    </source>
</evidence>
<dbReference type="Pfam" id="PF00370">
    <property type="entry name" value="FGGY_N"/>
    <property type="match status" value="1"/>
</dbReference>
<keyword evidence="2" id="KW-0808">Transferase</keyword>
<dbReference type="Proteomes" id="UP000214746">
    <property type="component" value="Unassembled WGS sequence"/>
</dbReference>
<dbReference type="OrthoDB" id="9805576at2"/>
<comment type="caution">
    <text evidence="6">The sequence shown here is derived from an EMBL/GenBank/DDBJ whole genome shotgun (WGS) entry which is preliminary data.</text>
</comment>
<gene>
    <name evidence="6" type="ORF">CBW46_003250</name>
</gene>
<reference evidence="6" key="1">
    <citation type="submission" date="2018-06" db="EMBL/GenBank/DDBJ databases">
        <title>Paenibacillus xerothermodurans sp. nov. an extremely dry heat resistant spore forming bacterium isolated from the soil of Cape Canaveral, Florida.</title>
        <authorList>
            <person name="Seuylemezian A."/>
            <person name="Kaur N."/>
            <person name="Patil P."/>
            <person name="Patil P."/>
            <person name="Mayilraj S."/>
            <person name="Vaishampayan P."/>
        </authorList>
    </citation>
    <scope>NUCLEOTIDE SEQUENCE [LARGE SCALE GENOMIC DNA]</scope>
    <source>
        <strain evidence="6">ATCC 27380</strain>
    </source>
</reference>
<sequence length="483" mass="54641">MNCIVTLDVGTTHIKGYLFQLDGRKLNQVICPTSYLKQECGISEIDPDQVLSSISTILKALLHGGPTVTAVDAIVISGMACSFIPVDRQGQPLYPCVCWNDQRSARTVELSDFHDMHHLFQQHPLPMYLPFRIQWFFENNPQIASETYKWLNLTDYVLYHLSEQKKFITDYSQASRTMLFNSLTKEWNSALTDHFNLSIEQLPAPRPSGSRIGPLDKRYRQGAAYSNTQLILGGHDHMFAALAGGTHDKSSALNSTGTSEALVVPYLNNPALSFFNDECNLESHVIDNELFIVGYVASTGKIMEWANQLFHLFKWEQRSDFGALWKEHLRRLPLFIPWGRRMQPSRTGHFINIESQHNEVDFSLGVLEGIALETRALLHHLNTKLNLQTDLVRLVGGSSKSVNFLQMKSTIMNKPIEVIHGVDMTSLGGFILSGLALKKFSDVNQAAARVLHHQKKILLEPDIEVASHYETRYQLYLQERGTS</sequence>
<dbReference type="PIRSF" id="PIRSF000538">
    <property type="entry name" value="GlpK"/>
    <property type="match status" value="1"/>
</dbReference>
<evidence type="ECO:0000313" key="7">
    <source>
        <dbReference type="Proteomes" id="UP000214746"/>
    </source>
</evidence>
<dbReference type="InterPro" id="IPR050406">
    <property type="entry name" value="FGGY_Carb_Kinase"/>
</dbReference>
<protein>
    <recommendedName>
        <fullName evidence="8">Carbohydrate kinase</fullName>
    </recommendedName>
</protein>
<dbReference type="Pfam" id="PF02782">
    <property type="entry name" value="FGGY_C"/>
    <property type="match status" value="1"/>
</dbReference>
<dbReference type="InterPro" id="IPR018484">
    <property type="entry name" value="FGGY_N"/>
</dbReference>
<dbReference type="InterPro" id="IPR000577">
    <property type="entry name" value="Carb_kinase_FGGY"/>
</dbReference>
<dbReference type="SUPFAM" id="SSF53067">
    <property type="entry name" value="Actin-like ATPase domain"/>
    <property type="match status" value="2"/>
</dbReference>
<dbReference type="PANTHER" id="PTHR43095:SF5">
    <property type="entry name" value="XYLULOSE KINASE"/>
    <property type="match status" value="1"/>
</dbReference>
<evidence type="ECO:0000313" key="6">
    <source>
        <dbReference type="EMBL" id="PZE22792.1"/>
    </source>
</evidence>
<evidence type="ECO:0000259" key="5">
    <source>
        <dbReference type="Pfam" id="PF02782"/>
    </source>
</evidence>
<evidence type="ECO:0000256" key="1">
    <source>
        <dbReference type="ARBA" id="ARBA00009156"/>
    </source>
</evidence>
<keyword evidence="7" id="KW-1185">Reference proteome</keyword>
<evidence type="ECO:0008006" key="8">
    <source>
        <dbReference type="Google" id="ProtNLM"/>
    </source>
</evidence>
<accession>A0A2W1P562</accession>
<dbReference type="GO" id="GO:0005975">
    <property type="term" value="P:carbohydrate metabolic process"/>
    <property type="evidence" value="ECO:0007669"/>
    <property type="project" value="InterPro"/>
</dbReference>
<feature type="domain" description="Carbohydrate kinase FGGY N-terminal" evidence="4">
    <location>
        <begin position="4"/>
        <end position="242"/>
    </location>
</feature>
<dbReference type="Gene3D" id="3.30.420.40">
    <property type="match status" value="2"/>
</dbReference>
<comment type="similarity">
    <text evidence="1">Belongs to the FGGY kinase family.</text>
</comment>
<dbReference type="PANTHER" id="PTHR43095">
    <property type="entry name" value="SUGAR KINASE"/>
    <property type="match status" value="1"/>
</dbReference>
<dbReference type="InterPro" id="IPR018485">
    <property type="entry name" value="FGGY_C"/>
</dbReference>
<dbReference type="GO" id="GO:0016301">
    <property type="term" value="F:kinase activity"/>
    <property type="evidence" value="ECO:0007669"/>
    <property type="project" value="UniProtKB-KW"/>
</dbReference>
<dbReference type="RefSeq" id="WP_089198560.1">
    <property type="nucleotide sequence ID" value="NZ_NHRJ02000001.1"/>
</dbReference>